<keyword evidence="3 6" id="KW-0732">Signal</keyword>
<dbReference type="GO" id="GO:0005886">
    <property type="term" value="C:plasma membrane"/>
    <property type="evidence" value="ECO:0007669"/>
    <property type="project" value="TreeGrafter"/>
</dbReference>
<evidence type="ECO:0000256" key="2">
    <source>
        <dbReference type="ARBA" id="ARBA00022723"/>
    </source>
</evidence>
<evidence type="ECO:0000313" key="8">
    <source>
        <dbReference type="EMBL" id="SES48894.1"/>
    </source>
</evidence>
<evidence type="ECO:0000313" key="9">
    <source>
        <dbReference type="Proteomes" id="UP000199051"/>
    </source>
</evidence>
<feature type="domain" description="CopC" evidence="7">
    <location>
        <begin position="28"/>
        <end position="124"/>
    </location>
</feature>
<dbReference type="RefSeq" id="WP_092787088.1">
    <property type="nucleotide sequence ID" value="NZ_FOGI01000023.1"/>
</dbReference>
<dbReference type="Proteomes" id="UP000199051">
    <property type="component" value="Unassembled WGS sequence"/>
</dbReference>
<evidence type="ECO:0000259" key="7">
    <source>
        <dbReference type="Pfam" id="PF04234"/>
    </source>
</evidence>
<dbReference type="InterPro" id="IPR032694">
    <property type="entry name" value="CopC/D"/>
</dbReference>
<dbReference type="GO" id="GO:0046688">
    <property type="term" value="P:response to copper ion"/>
    <property type="evidence" value="ECO:0007669"/>
    <property type="project" value="InterPro"/>
</dbReference>
<dbReference type="STRING" id="155974.SAMN04487818_12319"/>
<keyword evidence="2" id="KW-0479">Metal-binding</keyword>
<evidence type="ECO:0000256" key="6">
    <source>
        <dbReference type="SAM" id="SignalP"/>
    </source>
</evidence>
<feature type="transmembrane region" description="Helical" evidence="5">
    <location>
        <begin position="156"/>
        <end position="175"/>
    </location>
</feature>
<gene>
    <name evidence="8" type="ORF">SAMN04487818_12319</name>
</gene>
<dbReference type="Gene3D" id="2.60.40.1220">
    <property type="match status" value="1"/>
</dbReference>
<dbReference type="GO" id="GO:0030313">
    <property type="term" value="C:cell envelope"/>
    <property type="evidence" value="ECO:0007669"/>
    <property type="project" value="UniProtKB-SubCell"/>
</dbReference>
<feature type="chain" id="PRO_5039661625" description="CopC domain-containing protein" evidence="6">
    <location>
        <begin position="23"/>
        <end position="182"/>
    </location>
</feature>
<dbReference type="GO" id="GO:0005507">
    <property type="term" value="F:copper ion binding"/>
    <property type="evidence" value="ECO:0007669"/>
    <property type="project" value="InterPro"/>
</dbReference>
<feature type="signal peptide" evidence="6">
    <location>
        <begin position="1"/>
        <end position="22"/>
    </location>
</feature>
<dbReference type="PANTHER" id="PTHR34820">
    <property type="entry name" value="INNER MEMBRANE PROTEIN YEBZ"/>
    <property type="match status" value="1"/>
</dbReference>
<dbReference type="GO" id="GO:0006825">
    <property type="term" value="P:copper ion transport"/>
    <property type="evidence" value="ECO:0007669"/>
    <property type="project" value="InterPro"/>
</dbReference>
<evidence type="ECO:0000256" key="5">
    <source>
        <dbReference type="SAM" id="Phobius"/>
    </source>
</evidence>
<keyword evidence="4" id="KW-0186">Copper</keyword>
<dbReference type="AlphaFoldDB" id="A0A1H9XRX0"/>
<dbReference type="InterPro" id="IPR014755">
    <property type="entry name" value="Cu-Rt/internalin_Ig-like"/>
</dbReference>
<keyword evidence="5" id="KW-0812">Transmembrane</keyword>
<proteinExistence type="predicted"/>
<dbReference type="Pfam" id="PF04234">
    <property type="entry name" value="CopC"/>
    <property type="match status" value="1"/>
</dbReference>
<evidence type="ECO:0000256" key="4">
    <source>
        <dbReference type="ARBA" id="ARBA00023008"/>
    </source>
</evidence>
<dbReference type="PANTHER" id="PTHR34820:SF4">
    <property type="entry name" value="INNER MEMBRANE PROTEIN YEBZ"/>
    <property type="match status" value="1"/>
</dbReference>
<organism evidence="8 9">
    <name type="scientific">Actinokineospora terrae</name>
    <dbReference type="NCBI Taxonomy" id="155974"/>
    <lineage>
        <taxon>Bacteria</taxon>
        <taxon>Bacillati</taxon>
        <taxon>Actinomycetota</taxon>
        <taxon>Actinomycetes</taxon>
        <taxon>Pseudonocardiales</taxon>
        <taxon>Pseudonocardiaceae</taxon>
        <taxon>Actinokineospora</taxon>
    </lineage>
</organism>
<name>A0A1H9XRX0_9PSEU</name>
<evidence type="ECO:0000256" key="1">
    <source>
        <dbReference type="ARBA" id="ARBA00004196"/>
    </source>
</evidence>
<dbReference type="SUPFAM" id="SSF81296">
    <property type="entry name" value="E set domains"/>
    <property type="match status" value="1"/>
</dbReference>
<protein>
    <recommendedName>
        <fullName evidence="7">CopC domain-containing protein</fullName>
    </recommendedName>
</protein>
<sequence>MRALGRGLAALAVALVATVSLAGPALAHNQLVSSTPADKASVGTGPSSVELTFDQPVQAGEDLNTIVVVGPDGKGQWQSGKAVVRSNVVSVAVRPLGPAGDYRVGYRILSADGHSVSGEIKFTLTAAGTGTPAPADEVAAGSAPASAESDDSGVPVWVWIAGAVVLLGAGVFFALRVGGGQT</sequence>
<evidence type="ECO:0000256" key="3">
    <source>
        <dbReference type="ARBA" id="ARBA00022729"/>
    </source>
</evidence>
<reference evidence="9" key="1">
    <citation type="submission" date="2016-10" db="EMBL/GenBank/DDBJ databases">
        <authorList>
            <person name="Varghese N."/>
            <person name="Submissions S."/>
        </authorList>
    </citation>
    <scope>NUCLEOTIDE SEQUENCE [LARGE SCALE GENOMIC DNA]</scope>
    <source>
        <strain evidence="9">DSM 44260</strain>
    </source>
</reference>
<comment type="subcellular location">
    <subcellularLocation>
        <location evidence="1">Cell envelope</location>
    </subcellularLocation>
</comment>
<keyword evidence="5" id="KW-1133">Transmembrane helix</keyword>
<dbReference type="InterPro" id="IPR007348">
    <property type="entry name" value="CopC_dom"/>
</dbReference>
<dbReference type="EMBL" id="FOGI01000023">
    <property type="protein sequence ID" value="SES48894.1"/>
    <property type="molecule type" value="Genomic_DNA"/>
</dbReference>
<dbReference type="InterPro" id="IPR014756">
    <property type="entry name" value="Ig_E-set"/>
</dbReference>
<keyword evidence="5" id="KW-0472">Membrane</keyword>
<accession>A0A1H9XRX0</accession>
<keyword evidence="9" id="KW-1185">Reference proteome</keyword>
<dbReference type="GO" id="GO:0042597">
    <property type="term" value="C:periplasmic space"/>
    <property type="evidence" value="ECO:0007669"/>
    <property type="project" value="InterPro"/>
</dbReference>